<feature type="domain" description="DAGKc" evidence="1">
    <location>
        <begin position="55"/>
        <end position="183"/>
    </location>
</feature>
<gene>
    <name evidence="2" type="ORF">SAMN05660464_2522</name>
</gene>
<dbReference type="InterPro" id="IPR001206">
    <property type="entry name" value="Diacylglycerol_kinase_cat_dom"/>
</dbReference>
<dbReference type="GO" id="GO:0019242">
    <property type="term" value="P:methylglyoxal biosynthetic process"/>
    <property type="evidence" value="ECO:0007669"/>
    <property type="project" value="InterPro"/>
</dbReference>
<name>A0A1I5NHR8_9ACTN</name>
<proteinExistence type="predicted"/>
<accession>A0A1I5NHR8</accession>
<dbReference type="Pfam" id="PF00781">
    <property type="entry name" value="DAGK_cat"/>
    <property type="match status" value="1"/>
</dbReference>
<dbReference type="GO" id="GO:0008929">
    <property type="term" value="F:methylglyoxal synthase activity"/>
    <property type="evidence" value="ECO:0007669"/>
    <property type="project" value="InterPro"/>
</dbReference>
<evidence type="ECO:0000259" key="1">
    <source>
        <dbReference type="PROSITE" id="PS50146"/>
    </source>
</evidence>
<dbReference type="GO" id="GO:0016301">
    <property type="term" value="F:kinase activity"/>
    <property type="evidence" value="ECO:0007669"/>
    <property type="project" value="UniProtKB-KW"/>
</dbReference>
<dbReference type="InterPro" id="IPR016064">
    <property type="entry name" value="NAD/diacylglycerol_kinase_sf"/>
</dbReference>
<dbReference type="EMBL" id="FOWQ01000003">
    <property type="protein sequence ID" value="SFP21358.1"/>
    <property type="molecule type" value="Genomic_DNA"/>
</dbReference>
<dbReference type="Proteomes" id="UP000198857">
    <property type="component" value="Unassembled WGS sequence"/>
</dbReference>
<dbReference type="SMART" id="SM00046">
    <property type="entry name" value="DAGKc"/>
    <property type="match status" value="1"/>
</dbReference>
<dbReference type="InterPro" id="IPR045540">
    <property type="entry name" value="YegS/DAGK_C"/>
</dbReference>
<dbReference type="NCBIfam" id="TIGR00147">
    <property type="entry name" value="YegS/Rv2252/BmrU family lipid kinase"/>
    <property type="match status" value="1"/>
</dbReference>
<dbReference type="Gene3D" id="2.60.200.40">
    <property type="match status" value="1"/>
</dbReference>
<keyword evidence="2" id="KW-0418">Kinase</keyword>
<dbReference type="InterPro" id="IPR004363">
    <property type="entry name" value="Methylgl_synth"/>
</dbReference>
<dbReference type="PROSITE" id="PS50146">
    <property type="entry name" value="DAGK"/>
    <property type="match status" value="1"/>
</dbReference>
<dbReference type="PANTHER" id="PTHR30492">
    <property type="entry name" value="METHYLGLYOXAL SYNTHASE"/>
    <property type="match status" value="1"/>
</dbReference>
<dbReference type="GO" id="GO:0005524">
    <property type="term" value="F:ATP binding"/>
    <property type="evidence" value="ECO:0007669"/>
    <property type="project" value="InterPro"/>
</dbReference>
<dbReference type="Gene3D" id="3.40.50.10330">
    <property type="entry name" value="Probable inorganic polyphosphate/atp-NAD kinase, domain 1"/>
    <property type="match status" value="1"/>
</dbReference>
<dbReference type="PANTHER" id="PTHR30492:SF0">
    <property type="entry name" value="METHYLGLYOXAL SYNTHASE"/>
    <property type="match status" value="1"/>
</dbReference>
<organism evidence="2 3">
    <name type="scientific">Geodermatophilus dictyosporus</name>
    <dbReference type="NCBI Taxonomy" id="1523247"/>
    <lineage>
        <taxon>Bacteria</taxon>
        <taxon>Bacillati</taxon>
        <taxon>Actinomycetota</taxon>
        <taxon>Actinomycetes</taxon>
        <taxon>Geodermatophilales</taxon>
        <taxon>Geodermatophilaceae</taxon>
        <taxon>Geodermatophilus</taxon>
    </lineage>
</organism>
<dbReference type="SUPFAM" id="SSF111331">
    <property type="entry name" value="NAD kinase/diacylglycerol kinase-like"/>
    <property type="match status" value="1"/>
</dbReference>
<keyword evidence="2" id="KW-0808">Transferase</keyword>
<sequence length="351" mass="37220">MTNGAFRPLMKGPAEVCRSRLAALEGAATGAGRTEIVVTGPVHQRSKAALDADIRALRRTALVVNVRSRRGRRSFPAVHQRLQATVELVDVRPVADPRGLPEALAAAADSGADLVVVGGGDGTLSEAAHQLAHRDVCLGVVPLGTTNNFARGLGLPLGLPAALGVLTDGKVADVDLGHVAGRHFANLTSLGLSVQVAGHVPHRLKRVLGRAAYPLTALALLPGHRPFTARLRIGDEVHEFATHQLNIANGSHHAGRAIASDTGLDDRLLVVYRLGDAHRLRLSLATVRQTVLGPRRPLARTRFLTAGEVWVETDPPLALDVDGEIRGRTPVRIALEANALRVMVGTDFLDR</sequence>
<reference evidence="3" key="1">
    <citation type="submission" date="2016-10" db="EMBL/GenBank/DDBJ databases">
        <authorList>
            <person name="Varghese N."/>
            <person name="Submissions S."/>
        </authorList>
    </citation>
    <scope>NUCLEOTIDE SEQUENCE [LARGE SCALE GENOMIC DNA]</scope>
    <source>
        <strain evidence="3">DSM 44208</strain>
    </source>
</reference>
<keyword evidence="3" id="KW-1185">Reference proteome</keyword>
<dbReference type="GO" id="GO:0008654">
    <property type="term" value="P:phospholipid biosynthetic process"/>
    <property type="evidence" value="ECO:0007669"/>
    <property type="project" value="InterPro"/>
</dbReference>
<dbReference type="InterPro" id="IPR017438">
    <property type="entry name" value="ATP-NAD_kinase_N"/>
</dbReference>
<protein>
    <submittedName>
        <fullName evidence="2">Lipid kinase, YegS/Rv2252/BmrU family</fullName>
    </submittedName>
</protein>
<dbReference type="Pfam" id="PF19279">
    <property type="entry name" value="YegS_C"/>
    <property type="match status" value="1"/>
</dbReference>
<evidence type="ECO:0000313" key="3">
    <source>
        <dbReference type="Proteomes" id="UP000198857"/>
    </source>
</evidence>
<evidence type="ECO:0000313" key="2">
    <source>
        <dbReference type="EMBL" id="SFP21358.1"/>
    </source>
</evidence>
<dbReference type="STRING" id="1523247.SAMN05660464_2522"/>
<dbReference type="AlphaFoldDB" id="A0A1I5NHR8"/>
<dbReference type="InterPro" id="IPR005218">
    <property type="entry name" value="Diacylglycerol/lipid_kinase"/>
</dbReference>
<dbReference type="GO" id="GO:0005829">
    <property type="term" value="C:cytosol"/>
    <property type="evidence" value="ECO:0007669"/>
    <property type="project" value="TreeGrafter"/>
</dbReference>